<accession>A0ABS8CKR2</accession>
<keyword evidence="2" id="KW-1185">Reference proteome</keyword>
<name>A0ABS8CKR2_9RHOB</name>
<protein>
    <submittedName>
        <fullName evidence="1">Uncharacterized protein</fullName>
    </submittedName>
</protein>
<evidence type="ECO:0000313" key="2">
    <source>
        <dbReference type="Proteomes" id="UP001198571"/>
    </source>
</evidence>
<dbReference type="EMBL" id="JACDXX010000004">
    <property type="protein sequence ID" value="MCB5409445.1"/>
    <property type="molecule type" value="Genomic_DNA"/>
</dbReference>
<evidence type="ECO:0000313" key="1">
    <source>
        <dbReference type="EMBL" id="MCB5409445.1"/>
    </source>
</evidence>
<dbReference type="RefSeq" id="WP_226934352.1">
    <property type="nucleotide sequence ID" value="NZ_JACDXX010000004.1"/>
</dbReference>
<sequence>MDAAIEWGLPDWTQPQAYGATKNWSYMKWRWEFCRRRKDLRSAFDERAEDAYKEYLEIFDLEGSKTRVLKPHEAGFTATSYIGDDFGYAGIPNPRISDQPDHVIFSVLDYPGSGLVPYDGEDALRQGRESICLGSHKDFLVVGVDLRKPLSELITSLTGKISSMQKRKYGKKIEKRRQPTKWLTYLRVLDGRECGASWSQLSEIIPNSTARTEQTARDTWKQAKALCFNF</sequence>
<proteinExistence type="predicted"/>
<dbReference type="Proteomes" id="UP001198571">
    <property type="component" value="Unassembled WGS sequence"/>
</dbReference>
<organism evidence="1 2">
    <name type="scientific">Pseudogemmobacter faecipullorum</name>
    <dbReference type="NCBI Taxonomy" id="2755041"/>
    <lineage>
        <taxon>Bacteria</taxon>
        <taxon>Pseudomonadati</taxon>
        <taxon>Pseudomonadota</taxon>
        <taxon>Alphaproteobacteria</taxon>
        <taxon>Rhodobacterales</taxon>
        <taxon>Paracoccaceae</taxon>
        <taxon>Pseudogemmobacter</taxon>
    </lineage>
</organism>
<reference evidence="1 2" key="1">
    <citation type="submission" date="2020-07" db="EMBL/GenBank/DDBJ databases">
        <title>Pseudogemmobacter sp. nov., isolated from poultry manure in Taiwan.</title>
        <authorList>
            <person name="Lin S.-Y."/>
            <person name="Tang Y.-S."/>
            <person name="Young C.-C."/>
        </authorList>
    </citation>
    <scope>NUCLEOTIDE SEQUENCE [LARGE SCALE GENOMIC DNA]</scope>
    <source>
        <strain evidence="1 2">CC-YST710</strain>
    </source>
</reference>
<gene>
    <name evidence="1" type="ORF">H0485_05440</name>
</gene>
<comment type="caution">
    <text evidence="1">The sequence shown here is derived from an EMBL/GenBank/DDBJ whole genome shotgun (WGS) entry which is preliminary data.</text>
</comment>